<keyword evidence="2" id="KW-0966">Cell projection</keyword>
<feature type="domain" description="Flagellar hook-length control protein-like C-terminal" evidence="1">
    <location>
        <begin position="280"/>
        <end position="352"/>
    </location>
</feature>
<dbReference type="CDD" id="cd17470">
    <property type="entry name" value="T3SS_Flik_C"/>
    <property type="match status" value="1"/>
</dbReference>
<proteinExistence type="predicted"/>
<dbReference type="InterPro" id="IPR038610">
    <property type="entry name" value="FliK-like_C_sf"/>
</dbReference>
<keyword evidence="2" id="KW-0969">Cilium</keyword>
<name>A0A7C4EN83_9BACT</name>
<dbReference type="AlphaFoldDB" id="A0A7C4EN83"/>
<evidence type="ECO:0000259" key="1">
    <source>
        <dbReference type="Pfam" id="PF02120"/>
    </source>
</evidence>
<dbReference type="EMBL" id="DTHO01000073">
    <property type="protein sequence ID" value="HGH00168.1"/>
    <property type="molecule type" value="Genomic_DNA"/>
</dbReference>
<sequence length="379" mass="43239">MILGRVDLNILNILQNPAGLLNKNPEFSSLFNDLLKSFFKNDELTPDSLTFLLSEIIPVLLPLRSEQKSAEFQPILSELEASDFPLQLEFQSEQKYITFLQPIFSNLINQTCSILSQSKPLKLLQDFVSQKNENLCWVLNKIQIPLQTSSDKTPIKTSDTYDKMPIKISDTYELKKEQSEISEKFSQFEKEPLLESAVSFQSSLRFCHPENEKNSFSETLIVQPIQNKTAEKTRDDRISLPKTNVFPDSINNHTHKIPDKIELPVTRLNEVSDIMLKTIASSRKTITVQLEPPELGTILLRLSMESEGIKAHMRVDSPNVKEMLAGLIPEIKSNLEATGVKINDFILDLKKDNQAYSDSYNGQGQKKYNGNQKFFEYFA</sequence>
<dbReference type="Gene3D" id="3.30.750.140">
    <property type="match status" value="1"/>
</dbReference>
<dbReference type="InterPro" id="IPR021136">
    <property type="entry name" value="Flagellar_hook_control-like_C"/>
</dbReference>
<evidence type="ECO:0000313" key="2">
    <source>
        <dbReference type="EMBL" id="HGH00168.1"/>
    </source>
</evidence>
<gene>
    <name evidence="2" type="ORF">ENV75_06975</name>
</gene>
<keyword evidence="2" id="KW-0282">Flagellum</keyword>
<protein>
    <submittedName>
        <fullName evidence="2">Flagellar hook-length control protein FliK</fullName>
    </submittedName>
</protein>
<organism evidence="2">
    <name type="scientific">Thermodesulfovibrio aggregans</name>
    <dbReference type="NCBI Taxonomy" id="86166"/>
    <lineage>
        <taxon>Bacteria</taxon>
        <taxon>Pseudomonadati</taxon>
        <taxon>Nitrospirota</taxon>
        <taxon>Thermodesulfovibrionia</taxon>
        <taxon>Thermodesulfovibrionales</taxon>
        <taxon>Thermodesulfovibrionaceae</taxon>
        <taxon>Thermodesulfovibrio</taxon>
    </lineage>
</organism>
<reference evidence="2" key="1">
    <citation type="journal article" date="2020" name="mSystems">
        <title>Genome- and Community-Level Interaction Insights into Carbon Utilization and Element Cycling Functions of Hydrothermarchaeota in Hydrothermal Sediment.</title>
        <authorList>
            <person name="Zhou Z."/>
            <person name="Liu Y."/>
            <person name="Xu W."/>
            <person name="Pan J."/>
            <person name="Luo Z.H."/>
            <person name="Li M."/>
        </authorList>
    </citation>
    <scope>NUCLEOTIDE SEQUENCE [LARGE SCALE GENOMIC DNA]</scope>
    <source>
        <strain evidence="2">SpSt-788</strain>
    </source>
</reference>
<accession>A0A7C4EN83</accession>
<comment type="caution">
    <text evidence="2">The sequence shown here is derived from an EMBL/GenBank/DDBJ whole genome shotgun (WGS) entry which is preliminary data.</text>
</comment>
<dbReference type="Pfam" id="PF02120">
    <property type="entry name" value="Flg_hook"/>
    <property type="match status" value="1"/>
</dbReference>